<evidence type="ECO:0000256" key="1">
    <source>
        <dbReference type="SAM" id="MobiDB-lite"/>
    </source>
</evidence>
<feature type="region of interest" description="Disordered" evidence="1">
    <location>
        <begin position="1"/>
        <end position="58"/>
    </location>
</feature>
<sequence>MSTQTPSRQPVGQQAMQSAPTREMGAQNISNQQIQQTLSEMQRRMDEPTRRNPGNETKPAYRTTEFYIYLAAVGGTLLASELVGRNSVGVDVFRADNAWFFITLLTIAYLGSRGLAKLGSSWRHGRR</sequence>
<keyword evidence="2" id="KW-0472">Membrane</keyword>
<feature type="transmembrane region" description="Helical" evidence="2">
    <location>
        <begin position="66"/>
        <end position="83"/>
    </location>
</feature>
<dbReference type="Proteomes" id="UP001596203">
    <property type="component" value="Unassembled WGS sequence"/>
</dbReference>
<feature type="compositionally biased region" description="Polar residues" evidence="1">
    <location>
        <begin position="1"/>
        <end position="20"/>
    </location>
</feature>
<feature type="transmembrane region" description="Helical" evidence="2">
    <location>
        <begin position="98"/>
        <end position="116"/>
    </location>
</feature>
<reference evidence="4" key="1">
    <citation type="journal article" date="2019" name="Int. J. Syst. Evol. Microbiol.">
        <title>The Global Catalogue of Microorganisms (GCM) 10K type strain sequencing project: providing services to taxonomists for standard genome sequencing and annotation.</title>
        <authorList>
            <consortium name="The Broad Institute Genomics Platform"/>
            <consortium name="The Broad Institute Genome Sequencing Center for Infectious Disease"/>
            <person name="Wu L."/>
            <person name="Ma J."/>
        </authorList>
    </citation>
    <scope>NUCLEOTIDE SEQUENCE [LARGE SCALE GENOMIC DNA]</scope>
    <source>
        <strain evidence="4">ZS-35-S2</strain>
    </source>
</reference>
<name>A0ABW1KER1_9ACTN</name>
<evidence type="ECO:0000256" key="2">
    <source>
        <dbReference type="SAM" id="Phobius"/>
    </source>
</evidence>
<keyword evidence="2" id="KW-0812">Transmembrane</keyword>
<feature type="compositionally biased region" description="Basic and acidic residues" evidence="1">
    <location>
        <begin position="41"/>
        <end position="50"/>
    </location>
</feature>
<accession>A0ABW1KER1</accession>
<evidence type="ECO:0000313" key="3">
    <source>
        <dbReference type="EMBL" id="MFC6020085.1"/>
    </source>
</evidence>
<proteinExistence type="predicted"/>
<protein>
    <submittedName>
        <fullName evidence="3">Uncharacterized protein</fullName>
    </submittedName>
</protein>
<dbReference type="RefSeq" id="WP_377426821.1">
    <property type="nucleotide sequence ID" value="NZ_JBHSPR010000029.1"/>
</dbReference>
<dbReference type="EMBL" id="JBHSPR010000029">
    <property type="protein sequence ID" value="MFC6020085.1"/>
    <property type="molecule type" value="Genomic_DNA"/>
</dbReference>
<evidence type="ECO:0000313" key="4">
    <source>
        <dbReference type="Proteomes" id="UP001596203"/>
    </source>
</evidence>
<keyword evidence="2" id="KW-1133">Transmembrane helix</keyword>
<organism evidence="3 4">
    <name type="scientific">Plantactinospora solaniradicis</name>
    <dbReference type="NCBI Taxonomy" id="1723736"/>
    <lineage>
        <taxon>Bacteria</taxon>
        <taxon>Bacillati</taxon>
        <taxon>Actinomycetota</taxon>
        <taxon>Actinomycetes</taxon>
        <taxon>Micromonosporales</taxon>
        <taxon>Micromonosporaceae</taxon>
        <taxon>Plantactinospora</taxon>
    </lineage>
</organism>
<gene>
    <name evidence="3" type="ORF">ACFP2T_28305</name>
</gene>
<keyword evidence="4" id="KW-1185">Reference proteome</keyword>
<comment type="caution">
    <text evidence="3">The sequence shown here is derived from an EMBL/GenBank/DDBJ whole genome shotgun (WGS) entry which is preliminary data.</text>
</comment>
<feature type="compositionally biased region" description="Polar residues" evidence="1">
    <location>
        <begin position="27"/>
        <end position="40"/>
    </location>
</feature>